<reference evidence="3 4" key="1">
    <citation type="journal article" date="2002" name="Genome Res.">
        <title>The genome of Methanosarcina acetivorans reveals extensive metabolic and physiological diversity.</title>
        <authorList>
            <person name="Galagan J.E."/>
            <person name="Nusbaum C."/>
            <person name="Roy A."/>
            <person name="Endrizzi M.G."/>
            <person name="Macdonald P."/>
            <person name="FitzHugh W."/>
            <person name="Calvo S."/>
            <person name="Engels R."/>
            <person name="Smirnov S."/>
            <person name="Atnoor D."/>
            <person name="Brown A."/>
            <person name="Allen N."/>
            <person name="Naylor J."/>
            <person name="Stange-Thomann N."/>
            <person name="DeArellano K."/>
            <person name="Johnson R."/>
            <person name="Linton L."/>
            <person name="McEwan P."/>
            <person name="McKernan K."/>
            <person name="Talamas J."/>
            <person name="Tirrell A."/>
            <person name="Ye W."/>
            <person name="Zimmer A."/>
            <person name="Barber R.D."/>
            <person name="Cann I."/>
            <person name="Graham D.E."/>
            <person name="Grahame D.A."/>
            <person name="Guss A."/>
            <person name="Hedderich R."/>
            <person name="Ingram-Smith C."/>
            <person name="Kuettner C.H."/>
            <person name="Krzycki J.A."/>
            <person name="Leigh J.A."/>
            <person name="Li W."/>
            <person name="Liu J."/>
            <person name="Mukhopadhyay B."/>
            <person name="Reeve J.N."/>
            <person name="Smith K."/>
            <person name="Springer T.A."/>
            <person name="Umayam L.A."/>
            <person name="White O."/>
            <person name="White R.H."/>
            <person name="de Macario E.C."/>
            <person name="Ferry J.G."/>
            <person name="Jarrell K.F."/>
            <person name="Jing H."/>
            <person name="Macario A.J.L."/>
            <person name="Paulsen I."/>
            <person name="Pritchett M."/>
            <person name="Sowers K.R."/>
            <person name="Swanson R.V."/>
            <person name="Zinder S.H."/>
            <person name="Lander E."/>
            <person name="Metcalf W.W."/>
            <person name="Birren B."/>
        </authorList>
    </citation>
    <scope>NUCLEOTIDE SEQUENCE [LARGE SCALE GENOMIC DNA]</scope>
    <source>
        <strain evidence="4">ATCC 35395 / DSM 2834 / JCM 12185 / C2A</strain>
    </source>
</reference>
<dbReference type="KEGG" id="mac:MA_0225"/>
<accession>Q8TU49</accession>
<name>Q8TU49_METAC</name>
<proteinExistence type="predicted"/>
<dbReference type="PANTHER" id="PTHR38138">
    <property type="entry name" value="VNG6441H"/>
    <property type="match status" value="1"/>
</dbReference>
<feature type="transmembrane region" description="Helical" evidence="1">
    <location>
        <begin position="36"/>
        <end position="56"/>
    </location>
</feature>
<organism evidence="3 4">
    <name type="scientific">Methanosarcina acetivorans (strain ATCC 35395 / DSM 2834 / JCM 12185 / C2A)</name>
    <dbReference type="NCBI Taxonomy" id="188937"/>
    <lineage>
        <taxon>Archaea</taxon>
        <taxon>Methanobacteriati</taxon>
        <taxon>Methanobacteriota</taxon>
        <taxon>Stenosarchaea group</taxon>
        <taxon>Methanomicrobia</taxon>
        <taxon>Methanosarcinales</taxon>
        <taxon>Methanosarcinaceae</taxon>
        <taxon>Methanosarcina</taxon>
    </lineage>
</organism>
<dbReference type="Proteomes" id="UP000002487">
    <property type="component" value="Chromosome"/>
</dbReference>
<dbReference type="AlphaFoldDB" id="Q8TU49"/>
<keyword evidence="4" id="KW-1185">Reference proteome</keyword>
<dbReference type="InParanoid" id="Q8TU49"/>
<feature type="domain" description="Archaeal Type IV pilin N-terminal" evidence="2">
    <location>
        <begin position="28"/>
        <end position="101"/>
    </location>
</feature>
<evidence type="ECO:0000259" key="2">
    <source>
        <dbReference type="Pfam" id="PF07790"/>
    </source>
</evidence>
<dbReference type="EMBL" id="AE010299">
    <property type="protein sequence ID" value="AAM03678.1"/>
    <property type="molecule type" value="Genomic_DNA"/>
</dbReference>
<evidence type="ECO:0000313" key="4">
    <source>
        <dbReference type="Proteomes" id="UP000002487"/>
    </source>
</evidence>
<sequence length="383" mass="42206">MQKKAKPENYVGRFTLNILEKFMKDSIGVSSVMGEVLIAGIIVIAFGSLFVIMTYIDKPVDSTRLLAEEWIDAPSDTIFLRHAGGEPIDTKDLKINVQINGTNYVYSSSNISENLGGQGFWELADVIQIDTIQEWGIGIENEEGIDVKLVDTSSKEVLPKYRIGFSPESSTGSSEDDLSVNDSEYDLPEDPVDFEIIEDTVVPQEDFISSFTVLGAAIQSGGYDLKVTTQFIVGDDILDPWQYSLPVTGNVNDEEIHVWNLSATYPAGTPVTINCKSWIWTKDSKKLSTKDSDWKSYMEVSSSSYSSNLIVLRNGDAVPTIPGLDEQPDVAEFIEDYVGDGKLVLEGNEAIFLFELGTTDLHSSAADFQDFVVLMSIDPAPEN</sequence>
<evidence type="ECO:0000256" key="1">
    <source>
        <dbReference type="SAM" id="Phobius"/>
    </source>
</evidence>
<protein>
    <recommendedName>
        <fullName evidence="2">Archaeal Type IV pilin N-terminal domain-containing protein</fullName>
    </recommendedName>
</protein>
<keyword evidence="1" id="KW-0472">Membrane</keyword>
<keyword evidence="1" id="KW-1133">Transmembrane helix</keyword>
<dbReference type="EnsemblBacteria" id="AAM03678">
    <property type="protein sequence ID" value="AAM03678"/>
    <property type="gene ID" value="MA_0225"/>
</dbReference>
<dbReference type="HOGENOM" id="CLU_076000_0_0_2"/>
<dbReference type="InterPro" id="IPR012859">
    <property type="entry name" value="Pilin_N_archaeal"/>
</dbReference>
<gene>
    <name evidence="3" type="ordered locus">MA_0225</name>
</gene>
<evidence type="ECO:0000313" key="3">
    <source>
        <dbReference type="EMBL" id="AAM03678.1"/>
    </source>
</evidence>
<dbReference type="Pfam" id="PF07790">
    <property type="entry name" value="Pilin_N"/>
    <property type="match status" value="1"/>
</dbReference>
<dbReference type="PANTHER" id="PTHR38138:SF1">
    <property type="entry name" value="ARCHAEAL TYPE IV PILIN N-TERMINAL DOMAIN-CONTAINING PROTEIN"/>
    <property type="match status" value="1"/>
</dbReference>
<keyword evidence="1" id="KW-0812">Transmembrane</keyword>